<organism evidence="1 2">
    <name type="scientific">Calocera viscosa (strain TUFC12733)</name>
    <dbReference type="NCBI Taxonomy" id="1330018"/>
    <lineage>
        <taxon>Eukaryota</taxon>
        <taxon>Fungi</taxon>
        <taxon>Dikarya</taxon>
        <taxon>Basidiomycota</taxon>
        <taxon>Agaricomycotina</taxon>
        <taxon>Dacrymycetes</taxon>
        <taxon>Dacrymycetales</taxon>
        <taxon>Dacrymycetaceae</taxon>
        <taxon>Calocera</taxon>
    </lineage>
</organism>
<protein>
    <submittedName>
        <fullName evidence="1">Uncharacterized protein</fullName>
    </submittedName>
</protein>
<keyword evidence="2" id="KW-1185">Reference proteome</keyword>
<gene>
    <name evidence="1" type="ORF">CALVIDRAFT_98826</name>
</gene>
<proteinExistence type="predicted"/>
<accession>A0A167MJM5</accession>
<evidence type="ECO:0000313" key="2">
    <source>
        <dbReference type="Proteomes" id="UP000076738"/>
    </source>
</evidence>
<name>A0A167MJM5_CALVF</name>
<evidence type="ECO:0000313" key="1">
    <source>
        <dbReference type="EMBL" id="KZO96784.1"/>
    </source>
</evidence>
<sequence length="134" mass="14262">MLECSLAFFPLRSRAATCRLPPTAGMECDAMLSLSSPGQSDQGLFGGRAGSTISLGGDAPSFQFSVPCRCQAQPVGESAAYFGATRQFLPAFPVPRVKASCLRIVAHSGLLAKQLEYSPLRIRLTHDLESALTQ</sequence>
<reference evidence="1 2" key="1">
    <citation type="journal article" date="2016" name="Mol. Biol. Evol.">
        <title>Comparative Genomics of Early-Diverging Mushroom-Forming Fungi Provides Insights into the Origins of Lignocellulose Decay Capabilities.</title>
        <authorList>
            <person name="Nagy L.G."/>
            <person name="Riley R."/>
            <person name="Tritt A."/>
            <person name="Adam C."/>
            <person name="Daum C."/>
            <person name="Floudas D."/>
            <person name="Sun H."/>
            <person name="Yadav J.S."/>
            <person name="Pangilinan J."/>
            <person name="Larsson K.H."/>
            <person name="Matsuura K."/>
            <person name="Barry K."/>
            <person name="Labutti K."/>
            <person name="Kuo R."/>
            <person name="Ohm R.A."/>
            <person name="Bhattacharya S.S."/>
            <person name="Shirouzu T."/>
            <person name="Yoshinaga Y."/>
            <person name="Martin F.M."/>
            <person name="Grigoriev I.V."/>
            <person name="Hibbett D.S."/>
        </authorList>
    </citation>
    <scope>NUCLEOTIDE SEQUENCE [LARGE SCALE GENOMIC DNA]</scope>
    <source>
        <strain evidence="1 2">TUFC12733</strain>
    </source>
</reference>
<dbReference type="EMBL" id="KV417282">
    <property type="protein sequence ID" value="KZO96784.1"/>
    <property type="molecule type" value="Genomic_DNA"/>
</dbReference>
<dbReference type="Proteomes" id="UP000076738">
    <property type="component" value="Unassembled WGS sequence"/>
</dbReference>
<dbReference type="AlphaFoldDB" id="A0A167MJM5"/>